<feature type="compositionally biased region" description="Basic and acidic residues" evidence="1">
    <location>
        <begin position="85"/>
        <end position="100"/>
    </location>
</feature>
<evidence type="ECO:0000256" key="1">
    <source>
        <dbReference type="SAM" id="MobiDB-lite"/>
    </source>
</evidence>
<evidence type="ECO:0000259" key="2">
    <source>
        <dbReference type="Pfam" id="PF15793"/>
    </source>
</evidence>
<dbReference type="PANTHER" id="PTHR14495">
    <property type="entry name" value="SHIELDIN COMPLEX SUBUNIT 2"/>
    <property type="match status" value="1"/>
</dbReference>
<feature type="region of interest" description="Disordered" evidence="1">
    <location>
        <begin position="194"/>
        <end position="239"/>
    </location>
</feature>
<feature type="domain" description="Shieldin complex subunit 2 C-terminal" evidence="2">
    <location>
        <begin position="408"/>
        <end position="575"/>
    </location>
</feature>
<reference evidence="4 5" key="1">
    <citation type="submission" date="2019-02" db="EMBL/GenBank/DDBJ databases">
        <title>Opniocepnalus argus genome.</title>
        <authorList>
            <person name="Zhou C."/>
            <person name="Xiao S."/>
        </authorList>
    </citation>
    <scope>NUCLEOTIDE SEQUENCE [LARGE SCALE GENOMIC DNA]</scope>
    <source>
        <strain evidence="4">OARG1902GOOAL</strain>
        <tissue evidence="4">Muscle</tissue>
    </source>
</reference>
<protein>
    <submittedName>
        <fullName evidence="4">Protein FAM35A</fullName>
    </submittedName>
</protein>
<dbReference type="PANTHER" id="PTHR14495:SF2">
    <property type="entry name" value="SHIELDIN COMPLEX SUBUNIT 2"/>
    <property type="match status" value="1"/>
</dbReference>
<evidence type="ECO:0000313" key="5">
    <source>
        <dbReference type="Proteomes" id="UP000503349"/>
    </source>
</evidence>
<dbReference type="InterPro" id="IPR031589">
    <property type="entry name" value="SHLD2_C"/>
</dbReference>
<reference evidence="5" key="2">
    <citation type="submission" date="2019-02" db="EMBL/GenBank/DDBJ databases">
        <title>Opniocepnalus argus Var Kimnra genome.</title>
        <authorList>
            <person name="Zhou C."/>
            <person name="Xiao S."/>
        </authorList>
    </citation>
    <scope>NUCLEOTIDE SEQUENCE [LARGE SCALE GENOMIC DNA]</scope>
</reference>
<dbReference type="Proteomes" id="UP000503349">
    <property type="component" value="Chromosome 1"/>
</dbReference>
<feature type="region of interest" description="Disordered" evidence="1">
    <location>
        <begin position="146"/>
        <end position="173"/>
    </location>
</feature>
<gene>
    <name evidence="4" type="ORF">EXN66_Car001102</name>
</gene>
<feature type="region of interest" description="Disordered" evidence="1">
    <location>
        <begin position="46"/>
        <end position="116"/>
    </location>
</feature>
<dbReference type="GO" id="GO:0010569">
    <property type="term" value="P:regulation of double-strand break repair via homologous recombination"/>
    <property type="evidence" value="ECO:0007669"/>
    <property type="project" value="TreeGrafter"/>
</dbReference>
<feature type="region of interest" description="Disordered" evidence="1">
    <location>
        <begin position="256"/>
        <end position="278"/>
    </location>
</feature>
<dbReference type="Pfam" id="PF22779">
    <property type="entry name" value="OB_SHLD2_2nd"/>
    <property type="match status" value="1"/>
</dbReference>
<proteinExistence type="predicted"/>
<feature type="compositionally biased region" description="Polar residues" evidence="1">
    <location>
        <begin position="256"/>
        <end position="268"/>
    </location>
</feature>
<dbReference type="GO" id="GO:0035861">
    <property type="term" value="C:site of double-strand break"/>
    <property type="evidence" value="ECO:0007669"/>
    <property type="project" value="TreeGrafter"/>
</dbReference>
<name>A0A6G1R065_CHAAH</name>
<evidence type="ECO:0000259" key="3">
    <source>
        <dbReference type="Pfam" id="PF22779"/>
    </source>
</evidence>
<dbReference type="EMBL" id="CM015712">
    <property type="protein sequence ID" value="KAF3707929.1"/>
    <property type="molecule type" value="Genomic_DNA"/>
</dbReference>
<feature type="domain" description="Shieldin complex subunit 2 second OB fold" evidence="3">
    <location>
        <begin position="292"/>
        <end position="348"/>
    </location>
</feature>
<dbReference type="GO" id="GO:0005634">
    <property type="term" value="C:nucleus"/>
    <property type="evidence" value="ECO:0007669"/>
    <property type="project" value="TreeGrafter"/>
</dbReference>
<dbReference type="Pfam" id="PF15793">
    <property type="entry name" value="SHLD2_C"/>
    <property type="match status" value="1"/>
</dbReference>
<feature type="compositionally biased region" description="Polar residues" evidence="1">
    <location>
        <begin position="207"/>
        <end position="233"/>
    </location>
</feature>
<dbReference type="InterPro" id="IPR053944">
    <property type="entry name" value="SHLD2_OB2"/>
</dbReference>
<keyword evidence="5" id="KW-1185">Reference proteome</keyword>
<evidence type="ECO:0000313" key="4">
    <source>
        <dbReference type="EMBL" id="KAF3707929.1"/>
    </source>
</evidence>
<dbReference type="AlphaFoldDB" id="A0A6G1R065"/>
<sequence length="578" mass="63315">MCDRSKIHVFLGPPPPSFVSASVPDSGDCPPAGWRHLEFYWTRGHLRPTRGGAGTEEDRTTEAERLSLSDQRDETNTDLSGLCCELDRTGDESRGQEERAGSGCTINTKQDNLHSDHHTAAGSYVSRDNEPGPENEDRCSASVGEYLDSCFPTDQPEPDPEHQPAAAVPPPSAHTQYLSAWTLSQALVLRGRRGLESAASPEKTPPCMSSSTPELFSSATSSPRASIELFSQPSPTPRAEEGGVFLEATTEGVLCSQESTTTSGSPLRSPSVKKARLSEDCRTEVRQAGSNSSNTVLQGVITVTLVNVVEMKVVLWRRAAFWDCRLMKTVIQAVWDFRVLLVREGLTSNLLELHSTPWSSIQPLDPTDRRVLDLYPPRPIGTGNSSSLELDLDTLLSQKYSGNIELRVHIIAFHFQDSPPSQNAPQPVLVSSTPLADILEALSRDITYIGCSRCCTELDTDTNGIYDPCYPCLPHTAVCHYFRPSVLTVSGRGSSQVCVQVPPVPLQRILNAPPDKLHRSSAPGSEVKHIQVAAERIQTLLSLPRKTFIITVRSHFLFDENSVPINQDLTLLDLQFPT</sequence>
<dbReference type="InterPro" id="IPR029715">
    <property type="entry name" value="FAM35A"/>
</dbReference>
<feature type="compositionally biased region" description="Basic and acidic residues" evidence="1">
    <location>
        <begin position="56"/>
        <end position="75"/>
    </location>
</feature>
<accession>A0A6G1R065</accession>
<organism evidence="4 5">
    <name type="scientific">Channa argus</name>
    <name type="common">Northern snakehead</name>
    <name type="synonym">Ophicephalus argus</name>
    <dbReference type="NCBI Taxonomy" id="215402"/>
    <lineage>
        <taxon>Eukaryota</taxon>
        <taxon>Metazoa</taxon>
        <taxon>Chordata</taxon>
        <taxon>Craniata</taxon>
        <taxon>Vertebrata</taxon>
        <taxon>Euteleostomi</taxon>
        <taxon>Actinopterygii</taxon>
        <taxon>Neopterygii</taxon>
        <taxon>Teleostei</taxon>
        <taxon>Neoteleostei</taxon>
        <taxon>Acanthomorphata</taxon>
        <taxon>Anabantaria</taxon>
        <taxon>Anabantiformes</taxon>
        <taxon>Channoidei</taxon>
        <taxon>Channidae</taxon>
        <taxon>Channa</taxon>
    </lineage>
</organism>